<dbReference type="SUPFAM" id="SSF51395">
    <property type="entry name" value="FMN-linked oxidoreductases"/>
    <property type="match status" value="1"/>
</dbReference>
<dbReference type="STRING" id="1505725.GA0061074_101372"/>
<accession>A0A1C3Z922</accession>
<keyword evidence="5" id="KW-1185">Reference proteome</keyword>
<evidence type="ECO:0000313" key="5">
    <source>
        <dbReference type="Proteomes" id="UP000199268"/>
    </source>
</evidence>
<sequence length="397" mass="44299">MYNEGVEGIFKYFRLIDRKDHILKNYSFLKPYTFANGMQIKNRIVMPPMTEVSSFHDGTVTNDEVAYYAKRSGGVGMLITAVANVTDGGKGWAGELSVADDRFIPGLKKIAQAIYQDDTKAILQIFHAGRMTSSAILNGRQPESASAVAALRSDAETPRELTDAEIETIIDAFAAATKRAILAGFDGVELHGANTYLMQQFFSPHSNRRTDKWGGSLEKRMRFALTVIERSQKVIEQYATKPFLLGYRISPEELETPGIRLVDTLKFIDVLADQPLSYMHVSMGDVWQTSLNDKTDKTPVITQIAQVINHRLPIIGVGSLNKPVEVEKVMAADIEFAALGKEMLREPHWVEKVMADDEQAIRYTISPRDLDDLGITPALWQFILSGSLKKHMNITAK</sequence>
<dbReference type="GO" id="GO:0010181">
    <property type="term" value="F:FMN binding"/>
    <property type="evidence" value="ECO:0007669"/>
    <property type="project" value="InterPro"/>
</dbReference>
<protein>
    <submittedName>
        <fullName evidence="4">2,4-dienoyl-CoA reductase</fullName>
    </submittedName>
</protein>
<dbReference type="InterPro" id="IPR013785">
    <property type="entry name" value="Aldolase_TIM"/>
</dbReference>
<evidence type="ECO:0000256" key="2">
    <source>
        <dbReference type="ARBA" id="ARBA00023002"/>
    </source>
</evidence>
<organism evidence="4 5">
    <name type="scientific">Weissella bombi</name>
    <dbReference type="NCBI Taxonomy" id="1505725"/>
    <lineage>
        <taxon>Bacteria</taxon>
        <taxon>Bacillati</taxon>
        <taxon>Bacillota</taxon>
        <taxon>Bacilli</taxon>
        <taxon>Lactobacillales</taxon>
        <taxon>Lactobacillaceae</taxon>
        <taxon>Weissella</taxon>
    </lineage>
</organism>
<dbReference type="InterPro" id="IPR001155">
    <property type="entry name" value="OxRdtase_FMN_N"/>
</dbReference>
<keyword evidence="2" id="KW-0560">Oxidoreductase</keyword>
<dbReference type="PANTHER" id="PTHR43656">
    <property type="entry name" value="BINDING OXIDOREDUCTASE, PUTATIVE (AFU_ORTHOLOGUE AFUA_2G08260)-RELATED"/>
    <property type="match status" value="1"/>
</dbReference>
<evidence type="ECO:0000256" key="1">
    <source>
        <dbReference type="ARBA" id="ARBA00022630"/>
    </source>
</evidence>
<gene>
    <name evidence="4" type="ORF">GA0061074_101372</name>
</gene>
<reference evidence="5" key="1">
    <citation type="submission" date="2016-08" db="EMBL/GenBank/DDBJ databases">
        <authorList>
            <person name="Varghese N."/>
            <person name="Submissions Spin"/>
        </authorList>
    </citation>
    <scope>NUCLEOTIDE SEQUENCE [LARGE SCALE GENOMIC DNA]</scope>
    <source>
        <strain evidence="5">R-53094</strain>
    </source>
</reference>
<dbReference type="Proteomes" id="UP000199268">
    <property type="component" value="Unassembled WGS sequence"/>
</dbReference>
<evidence type="ECO:0000259" key="3">
    <source>
        <dbReference type="Pfam" id="PF00724"/>
    </source>
</evidence>
<feature type="domain" description="NADH:flavin oxidoreductase/NADH oxidase N-terminal" evidence="3">
    <location>
        <begin position="29"/>
        <end position="354"/>
    </location>
</feature>
<keyword evidence="1" id="KW-0285">Flavoprotein</keyword>
<proteinExistence type="predicted"/>
<dbReference type="Pfam" id="PF00724">
    <property type="entry name" value="Oxidored_FMN"/>
    <property type="match status" value="1"/>
</dbReference>
<dbReference type="GO" id="GO:0016491">
    <property type="term" value="F:oxidoreductase activity"/>
    <property type="evidence" value="ECO:0007669"/>
    <property type="project" value="UniProtKB-KW"/>
</dbReference>
<name>A0A1C3Z922_9LACO</name>
<dbReference type="PANTHER" id="PTHR43656:SF2">
    <property type="entry name" value="BINDING OXIDOREDUCTASE, PUTATIVE (AFU_ORTHOLOGUE AFUA_2G08260)-RELATED"/>
    <property type="match status" value="1"/>
</dbReference>
<dbReference type="EMBL" id="FMAO01000001">
    <property type="protein sequence ID" value="SCB78826.1"/>
    <property type="molecule type" value="Genomic_DNA"/>
</dbReference>
<dbReference type="CDD" id="cd04735">
    <property type="entry name" value="OYE_like_4_FMN"/>
    <property type="match status" value="1"/>
</dbReference>
<dbReference type="InterPro" id="IPR051799">
    <property type="entry name" value="NADH_flavin_oxidoreductase"/>
</dbReference>
<evidence type="ECO:0000313" key="4">
    <source>
        <dbReference type="EMBL" id="SCB78826.1"/>
    </source>
</evidence>
<dbReference type="Gene3D" id="3.20.20.70">
    <property type="entry name" value="Aldolase class I"/>
    <property type="match status" value="1"/>
</dbReference>
<dbReference type="AlphaFoldDB" id="A0A1C3Z922"/>